<feature type="region of interest" description="Disordered" evidence="1">
    <location>
        <begin position="1"/>
        <end position="31"/>
    </location>
</feature>
<dbReference type="Proteomes" id="UP000195880">
    <property type="component" value="Chromosome"/>
</dbReference>
<evidence type="ECO:0000256" key="1">
    <source>
        <dbReference type="SAM" id="MobiDB-lite"/>
    </source>
</evidence>
<evidence type="ECO:0000313" key="2">
    <source>
        <dbReference type="EMBL" id="ARX80861.1"/>
    </source>
</evidence>
<dbReference type="STRING" id="67267.GCA_000716675_00837"/>
<dbReference type="AlphaFoldDB" id="A0A1Z1W374"/>
<protein>
    <submittedName>
        <fullName evidence="2">Uncharacterized protein</fullName>
    </submittedName>
</protein>
<name>A0A1Z1W374_9ACTN</name>
<reference evidence="2 3" key="1">
    <citation type="submission" date="2017-05" db="EMBL/GenBank/DDBJ databases">
        <title>Streptomyces alboflavus Genome sequencing and assembly.</title>
        <authorList>
            <person name="Wang Y."/>
            <person name="Du B."/>
            <person name="Ding Y."/>
            <person name="Liu H."/>
            <person name="Hou Q."/>
            <person name="Liu K."/>
            <person name="Wang C."/>
            <person name="Yao L."/>
        </authorList>
    </citation>
    <scope>NUCLEOTIDE SEQUENCE [LARGE SCALE GENOMIC DNA]</scope>
    <source>
        <strain evidence="2 3">MDJK44</strain>
    </source>
</reference>
<evidence type="ECO:0000313" key="3">
    <source>
        <dbReference type="Proteomes" id="UP000195880"/>
    </source>
</evidence>
<feature type="region of interest" description="Disordered" evidence="1">
    <location>
        <begin position="83"/>
        <end position="133"/>
    </location>
</feature>
<sequence length="133" mass="13878">MDGAAAGRGALVRPGDDEREQDELERLDQTAGALEVAGATAAERVRIRQEATWQARIESLLENLDPAERARAADDLRALLAQHTGQGSASSGQGGLAVSGSMNMHTDGGSVGVGVWNGDLHIERPQVPDPSQG</sequence>
<accession>A0A1Z1W374</accession>
<dbReference type="RefSeq" id="WP_237306790.1">
    <property type="nucleotide sequence ID" value="NZ_CP021748.1"/>
</dbReference>
<keyword evidence="3" id="KW-1185">Reference proteome</keyword>
<dbReference type="KEGG" id="salf:SMD44_00259"/>
<proteinExistence type="predicted"/>
<gene>
    <name evidence="2" type="ORF">SMD44_00259</name>
</gene>
<organism evidence="2 3">
    <name type="scientific">Streptomyces alboflavus</name>
    <dbReference type="NCBI Taxonomy" id="67267"/>
    <lineage>
        <taxon>Bacteria</taxon>
        <taxon>Bacillati</taxon>
        <taxon>Actinomycetota</taxon>
        <taxon>Actinomycetes</taxon>
        <taxon>Kitasatosporales</taxon>
        <taxon>Streptomycetaceae</taxon>
        <taxon>Streptomyces</taxon>
    </lineage>
</organism>
<dbReference type="EMBL" id="CP021748">
    <property type="protein sequence ID" value="ARX80861.1"/>
    <property type="molecule type" value="Genomic_DNA"/>
</dbReference>